<dbReference type="InterPro" id="IPR026523">
    <property type="entry name" value="PNMA"/>
</dbReference>
<reference evidence="4" key="2">
    <citation type="submission" date="2025-08" db="UniProtKB">
        <authorList>
            <consortium name="Ensembl"/>
        </authorList>
    </citation>
    <scope>IDENTIFICATION</scope>
</reference>
<evidence type="ECO:0000313" key="4">
    <source>
        <dbReference type="Ensembl" id="ENSSAUP00010023607.1"/>
    </source>
</evidence>
<name>A0A671VCS7_SPAAU</name>
<feature type="domain" description="Paraneoplastic antigen Ma-like N-terminal" evidence="3">
    <location>
        <begin position="1"/>
        <end position="91"/>
    </location>
</feature>
<accession>A0A671VCS7</accession>
<reference evidence="4" key="1">
    <citation type="submission" date="2021-04" db="EMBL/GenBank/DDBJ databases">
        <authorList>
            <consortium name="Wellcome Sanger Institute Data Sharing"/>
        </authorList>
    </citation>
    <scope>NUCLEOTIDE SEQUENCE [LARGE SCALE GENOMIC DNA]</scope>
</reference>
<feature type="region of interest" description="Disordered" evidence="1">
    <location>
        <begin position="101"/>
        <end position="120"/>
    </location>
</feature>
<dbReference type="InterPro" id="IPR048270">
    <property type="entry name" value="PNMA_C"/>
</dbReference>
<dbReference type="Ensembl" id="ENSSAUT00010024914.1">
    <property type="protein sequence ID" value="ENSSAUP00010023607.1"/>
    <property type="gene ID" value="ENSSAUG00010010365.1"/>
</dbReference>
<protein>
    <submittedName>
        <fullName evidence="4">Uncharacterized protein</fullName>
    </submittedName>
</protein>
<dbReference type="AlphaFoldDB" id="A0A671VCS7"/>
<evidence type="ECO:0000256" key="1">
    <source>
        <dbReference type="SAM" id="MobiDB-lite"/>
    </source>
</evidence>
<reference evidence="4" key="3">
    <citation type="submission" date="2025-09" db="UniProtKB">
        <authorList>
            <consortium name="Ensembl"/>
        </authorList>
    </citation>
    <scope>IDENTIFICATION</scope>
</reference>
<dbReference type="InterPro" id="IPR048271">
    <property type="entry name" value="PNMA_N"/>
</dbReference>
<dbReference type="InParanoid" id="A0A671VCS7"/>
<dbReference type="Proteomes" id="UP000472265">
    <property type="component" value="Chromosome 24"/>
</dbReference>
<dbReference type="GeneTree" id="ENSGT01030000234522"/>
<evidence type="ECO:0000259" key="3">
    <source>
        <dbReference type="Pfam" id="PF20846"/>
    </source>
</evidence>
<dbReference type="PANTHER" id="PTHR23095:SF51">
    <property type="entry name" value="PARANEOPLASTIC ANTIGEN MA1 HOMOLOG-RELATED"/>
    <property type="match status" value="1"/>
</dbReference>
<evidence type="ECO:0000313" key="5">
    <source>
        <dbReference type="Proteomes" id="UP000472265"/>
    </source>
</evidence>
<dbReference type="Pfam" id="PF14893">
    <property type="entry name" value="PNMA"/>
    <property type="match status" value="1"/>
</dbReference>
<keyword evidence="5" id="KW-1185">Reference proteome</keyword>
<organism evidence="4 5">
    <name type="scientific">Sparus aurata</name>
    <name type="common">Gilthead sea bream</name>
    <dbReference type="NCBI Taxonomy" id="8175"/>
    <lineage>
        <taxon>Eukaryota</taxon>
        <taxon>Metazoa</taxon>
        <taxon>Chordata</taxon>
        <taxon>Craniata</taxon>
        <taxon>Vertebrata</taxon>
        <taxon>Euteleostomi</taxon>
        <taxon>Actinopterygii</taxon>
        <taxon>Neopterygii</taxon>
        <taxon>Teleostei</taxon>
        <taxon>Neoteleostei</taxon>
        <taxon>Acanthomorphata</taxon>
        <taxon>Eupercaria</taxon>
        <taxon>Spariformes</taxon>
        <taxon>Sparidae</taxon>
        <taxon>Sparus</taxon>
    </lineage>
</organism>
<sequence length="317" mass="35517">MALLLLKQWCRGEGLDETHSLMVLVPEGVEVAQIEATMETIKALGRVRVRGRHFNQKLDRLTVLCECKEKVDPNKVPPEVMPEGGTEAWNMVMVSEDADVVDGPQSAPEEVSGTVAPGGSPESIIRAVGDLLAKMEKPSGENSKAFEHWLEHARLMVEESDCSAKEKRRRIMESLKGPALGVVKAVRNTDPEVSPKQCLEAIESAFGSAETGEDLYFAFRLLQQQPKEKLSDFLRRLELSLTRVVQRGGLPPNRADRARVEQLLRGAVHSDIMLVQLKLRERRECPPSFLELLSKIRSEEEYESSRLKLNSSVRRVQ</sequence>
<evidence type="ECO:0000259" key="2">
    <source>
        <dbReference type="Pfam" id="PF14893"/>
    </source>
</evidence>
<dbReference type="Pfam" id="PF20846">
    <property type="entry name" value="PNMA_N"/>
    <property type="match status" value="1"/>
</dbReference>
<feature type="domain" description="Paraneoplastic antigen Ma-like C-terminal" evidence="2">
    <location>
        <begin position="139"/>
        <end position="293"/>
    </location>
</feature>
<dbReference type="OMA" id="WCRREEL"/>
<dbReference type="PANTHER" id="PTHR23095">
    <property type="entry name" value="PARANEOPLASTIC ANTIGEN"/>
    <property type="match status" value="1"/>
</dbReference>
<proteinExistence type="predicted"/>